<accession>A0ABT4QNV3</accession>
<evidence type="ECO:0008006" key="4">
    <source>
        <dbReference type="Google" id="ProtNLM"/>
    </source>
</evidence>
<evidence type="ECO:0000256" key="1">
    <source>
        <dbReference type="SAM" id="SignalP"/>
    </source>
</evidence>
<feature type="chain" id="PRO_5047333780" description="DUF4189 domain-containing protein" evidence="1">
    <location>
        <begin position="28"/>
        <end position="123"/>
    </location>
</feature>
<dbReference type="EMBL" id="JAPFQA010000001">
    <property type="protein sequence ID" value="MCZ8543213.1"/>
    <property type="molecule type" value="Genomic_DNA"/>
</dbReference>
<name>A0ABT4QNV3_9HYPH</name>
<keyword evidence="1" id="KW-0732">Signal</keyword>
<keyword evidence="3" id="KW-1185">Reference proteome</keyword>
<evidence type="ECO:0000313" key="3">
    <source>
        <dbReference type="Proteomes" id="UP001152178"/>
    </source>
</evidence>
<reference evidence="2" key="1">
    <citation type="submission" date="2022-11" db="EMBL/GenBank/DDBJ databases">
        <authorList>
            <person name="Coimbra C."/>
        </authorList>
    </citation>
    <scope>NUCLEOTIDE SEQUENCE</scope>
    <source>
        <strain evidence="2">Jales19</strain>
    </source>
</reference>
<feature type="signal peptide" evidence="1">
    <location>
        <begin position="1"/>
        <end position="27"/>
    </location>
</feature>
<sequence length="123" mass="12846">MKLKYCRTSASSIFAGFLILTTTGVSSAESLAGSKGHVRFPVYRASGTTGGCGKNYNEYIAARGHSAYAMTPFNWSAEYTICGVSLNASSQQAAEAKALKLCEAGLKKWKVSTAGACSIAASK</sequence>
<comment type="caution">
    <text evidence="2">The sequence shown here is derived from an EMBL/GenBank/DDBJ whole genome shotgun (WGS) entry which is preliminary data.</text>
</comment>
<evidence type="ECO:0000313" key="2">
    <source>
        <dbReference type="EMBL" id="MCZ8543213.1"/>
    </source>
</evidence>
<dbReference type="Proteomes" id="UP001152178">
    <property type="component" value="Unassembled WGS sequence"/>
</dbReference>
<organism evidence="2 3">
    <name type="scientific">Mesorhizobium qingshengii</name>
    <dbReference type="NCBI Taxonomy" id="1165689"/>
    <lineage>
        <taxon>Bacteria</taxon>
        <taxon>Pseudomonadati</taxon>
        <taxon>Pseudomonadota</taxon>
        <taxon>Alphaproteobacteria</taxon>
        <taxon>Hyphomicrobiales</taxon>
        <taxon>Phyllobacteriaceae</taxon>
        <taxon>Mesorhizobium</taxon>
    </lineage>
</organism>
<proteinExistence type="predicted"/>
<gene>
    <name evidence="2" type="ORF">OOJ09_03405</name>
</gene>
<dbReference type="RefSeq" id="WP_269903824.1">
    <property type="nucleotide sequence ID" value="NZ_JAPFQA010000001.1"/>
</dbReference>
<protein>
    <recommendedName>
        <fullName evidence="4">DUF4189 domain-containing protein</fullName>
    </recommendedName>
</protein>